<dbReference type="EMBL" id="AP012489">
    <property type="protein sequence ID" value="BAN91019.1"/>
    <property type="molecule type" value="Genomic_DNA"/>
</dbReference>
<keyword evidence="4" id="KW-0694">RNA-binding</keyword>
<dbReference type="eggNOG" id="arCOG00974">
    <property type="taxonomic scope" value="Archaea"/>
</dbReference>
<keyword evidence="2 6" id="KW-0808">Transferase</keyword>
<dbReference type="InterPro" id="IPR001678">
    <property type="entry name" value="MeTrfase_RsmB-F_NOP2_dom"/>
</dbReference>
<dbReference type="GO" id="GO:0003723">
    <property type="term" value="F:RNA binding"/>
    <property type="evidence" value="ECO:0007669"/>
    <property type="project" value="UniProtKB-KW"/>
</dbReference>
<dbReference type="GO" id="GO:0016428">
    <property type="term" value="F:tRNA (cytidine-5-)-methyltransferase activity"/>
    <property type="evidence" value="ECO:0007669"/>
    <property type="project" value="TreeGrafter"/>
</dbReference>
<sequence length="451" mass="50585">MLRYGAREIRALLEALEAAEKRKPAQVSKREIFARHGLIGSKYDRVFTAIMYKMFRMQGVLDRTVAHALGLPLEELRGFDPMLRQALRLAAYLAQFDETGDRSLVSALLRHGLPILASRYGWRRARLVHKVVERLLDDPWKPSTLEEEFMAKYMVPTDIVQMARRLITGDEELERLLNAINRPSVNSVRVNTLKASFEEVYKTIRSSGLYAWPSERVEGVIRYKGPFNDTLAKLLAEGKIVPQDESSAAAAPLLSPMPGELILDMCAAPGGKTTHLAELSRLQARIVGFDIYWDRLRRMKALVEATGTEPSIAVVKADAANAARIVGRESVDKVLLDPPCSTTGGLHKNVDARWRLNRERVMELQRLQKTLLDAAVEVVKPGGLILYTVCSILAEEGEDVILHALKKWGNLELVPLHGPYEESPILPGTMRAWPHKHGVTGFFYALLRKKA</sequence>
<evidence type="ECO:0000256" key="4">
    <source>
        <dbReference type="ARBA" id="ARBA00022884"/>
    </source>
</evidence>
<dbReference type="Gene3D" id="3.30.70.1170">
    <property type="entry name" value="Sun protein, domain 3"/>
    <property type="match status" value="1"/>
</dbReference>
<name>U3TI32_9CREN</name>
<dbReference type="PANTHER" id="PTHR22807">
    <property type="entry name" value="NOP2 YEAST -RELATED NOL1/NOP2/FMU SUN DOMAIN-CONTAINING"/>
    <property type="match status" value="1"/>
</dbReference>
<dbReference type="Pfam" id="PF01189">
    <property type="entry name" value="Methyltr_RsmB-F"/>
    <property type="match status" value="1"/>
</dbReference>
<dbReference type="Proteomes" id="UP000016887">
    <property type="component" value="Chromosome"/>
</dbReference>
<dbReference type="GO" id="GO:0030488">
    <property type="term" value="P:tRNA methylation"/>
    <property type="evidence" value="ECO:0007669"/>
    <property type="project" value="TreeGrafter"/>
</dbReference>
<evidence type="ECO:0000313" key="7">
    <source>
        <dbReference type="Proteomes" id="UP000016887"/>
    </source>
</evidence>
<dbReference type="STRING" id="1198449.ACAM_1550"/>
<gene>
    <name evidence="6" type="ORF">ACAM_1550</name>
</gene>
<feature type="domain" description="SAM-dependent MTase RsmB/NOP-type" evidence="5">
    <location>
        <begin position="176"/>
        <end position="450"/>
    </location>
</feature>
<dbReference type="SUPFAM" id="SSF53335">
    <property type="entry name" value="S-adenosyl-L-methionine-dependent methyltransferases"/>
    <property type="match status" value="1"/>
</dbReference>
<dbReference type="Gene3D" id="1.10.940.10">
    <property type="entry name" value="NusB-like"/>
    <property type="match status" value="1"/>
</dbReference>
<dbReference type="PRINTS" id="PR02008">
    <property type="entry name" value="RCMTFAMILY"/>
</dbReference>
<evidence type="ECO:0000256" key="2">
    <source>
        <dbReference type="ARBA" id="ARBA00022679"/>
    </source>
</evidence>
<evidence type="ECO:0000313" key="6">
    <source>
        <dbReference type="EMBL" id="BAN91019.1"/>
    </source>
</evidence>
<keyword evidence="1 6" id="KW-0489">Methyltransferase</keyword>
<dbReference type="RefSeq" id="WP_022542285.1">
    <property type="nucleotide sequence ID" value="NC_022521.1"/>
</dbReference>
<dbReference type="InterPro" id="IPR029063">
    <property type="entry name" value="SAM-dependent_MTases_sf"/>
</dbReference>
<dbReference type="GeneID" id="17110745"/>
<evidence type="ECO:0000256" key="1">
    <source>
        <dbReference type="ARBA" id="ARBA00022603"/>
    </source>
</evidence>
<dbReference type="InterPro" id="IPR023267">
    <property type="entry name" value="RCMT"/>
</dbReference>
<proteinExistence type="predicted"/>
<dbReference type="InterPro" id="IPR049560">
    <property type="entry name" value="MeTrfase_RsmB-F_NOP2_cat"/>
</dbReference>
<dbReference type="Gene3D" id="3.40.50.150">
    <property type="entry name" value="Vaccinia Virus protein VP39"/>
    <property type="match status" value="1"/>
</dbReference>
<dbReference type="AlphaFoldDB" id="U3TI32"/>
<dbReference type="PANTHER" id="PTHR22807:SF74">
    <property type="entry name" value="TRNA (CYTOSINE(48)-C(5))-METHYLTRANSFERASE"/>
    <property type="match status" value="1"/>
</dbReference>
<dbReference type="InterPro" id="IPR035926">
    <property type="entry name" value="NusB-like_sf"/>
</dbReference>
<organism evidence="6 7">
    <name type="scientific">Aeropyrum camini SY1 = JCM 12091</name>
    <dbReference type="NCBI Taxonomy" id="1198449"/>
    <lineage>
        <taxon>Archaea</taxon>
        <taxon>Thermoproteota</taxon>
        <taxon>Thermoprotei</taxon>
        <taxon>Desulfurococcales</taxon>
        <taxon>Desulfurococcaceae</taxon>
        <taxon>Aeropyrum</taxon>
    </lineage>
</organism>
<keyword evidence="7" id="KW-1185">Reference proteome</keyword>
<evidence type="ECO:0000256" key="3">
    <source>
        <dbReference type="ARBA" id="ARBA00022691"/>
    </source>
</evidence>
<protein>
    <submittedName>
        <fullName evidence="6">RNA (Cytosine-C(5)-)-methyltransferase</fullName>
    </submittedName>
</protein>
<reference evidence="6 7" key="1">
    <citation type="journal article" date="2013" name="Appl. Environ. Microbiol.">
        <title>Variation of the Virus-Related Elements within Syntenic Genomes of the Hyperthermophilic Archaeon Aeropyrum.</title>
        <authorList>
            <person name="Daifuku T."/>
            <person name="Yoshida T."/>
            <person name="Kitamura T."/>
            <person name="Kawaichi S."/>
            <person name="Inoue T."/>
            <person name="Nomura K."/>
            <person name="Yoshida Y."/>
            <person name="Kuno S."/>
            <person name="Sako Y."/>
        </authorList>
    </citation>
    <scope>NUCLEOTIDE SEQUENCE [LARGE SCALE GENOMIC DNA]</scope>
    <source>
        <strain evidence="6 7">SY1</strain>
    </source>
</reference>
<dbReference type="CDD" id="cd02440">
    <property type="entry name" value="AdoMet_MTases"/>
    <property type="match status" value="1"/>
</dbReference>
<dbReference type="KEGG" id="acj:ACAM_1550"/>
<keyword evidence="3" id="KW-0949">S-adenosyl-L-methionine</keyword>
<dbReference type="PROSITE" id="PS51686">
    <property type="entry name" value="SAM_MT_RSMB_NOP"/>
    <property type="match status" value="1"/>
</dbReference>
<accession>U3TI32</accession>
<evidence type="ECO:0000259" key="5">
    <source>
        <dbReference type="PROSITE" id="PS51686"/>
    </source>
</evidence>